<feature type="region of interest" description="Disordered" evidence="10">
    <location>
        <begin position="552"/>
        <end position="580"/>
    </location>
</feature>
<keyword evidence="5 7" id="KW-0378">Hydrolase</keyword>
<sequence>MLAAVCLAALAPLAQAQSVSPDTEQAPDPLHALPRYPTLHGQDLVFVAHGNLWRVSRNGGPASRLTSDAGEDMLPRYSPDGQWIAFTASYQGNRDVYVIPAAGGPARRLTWHSDIASSAPERWGPDNAVVTWTPDSRSVVFLSRRRAWNSWIMQPYRVPVTGGQPSALPLDRAGFMTFGPDGHTVALTRILRDWRTWKRYNGGLAQSIFTYDLTSHALTQITDWSCTNTQPMWFGRKIYFLSDHDSNRRANIWVYDLDTKQFREVTHFTDFDIDFPSLGDSGLTFQQGGVLWVIDLPSETLHRVDTTVPDDGTRTNPRLADLSKSIRATDMAGQADYAIAPNALRAAFSARGDIVTVPAEHGAMRNLTRSSTADDDHPAFSPDGATIAYTSDETGSQQVMLRPASGGPARALTHFRTGYLYGPLFAPDGLHLAFSDGAHALWLIDARGGDPVRIATDPQMEIHDQAFSPDGQWLAFSMSLPNQQRALYLYEISTGQLSRISAPGNSDSLPAFSADGKYLFFASQRQEHLAVAENETNVALLKSTGLYVTTLSRTTPSPFAPRSDESGPAGSPKPQPAPAAHDRVKIDLYGLADRAVKVPVEDSTIVSVQTAGPGVFYMTQPPSLLDGDFPGEKSALHHYDLTARKDEVLQTGLDNFALTPDGSHAMFAREHKYFIAETKPKTQAHEIDVSKLRSWVTPPQEWAEMFENAWRLERDLFFNPQMNGTDWQQIHDKYAQFLPLLGSREDVNWLLGSIQGEIGNSHTYAGGGDMDDLTPPAPTPLLGCDLAVDEATGRYRIVHVLRGDNTRPDYRAPLAQPGLAVHEGDYLLAINGVALEAPTDPDSLLAGASGPISITVSDRIDGAKRDVLVDPVKSELSLREADWITHNRDEVGRLSHGQIGYIYLSDMEALGLQQFMRQFYAQLDKRAVIIDDRWNGGGFVDEIILERLRRVLIGMGTDREGYGMTLPNQLIAGPKVTLINHYSASDGDMFPYYFRQYGLGKLIGTRTWGGVRGIRGMWNLLDGGYISIPEDSLYDLKSHWIIENHGVDPDIVVEDAPADLLRGEDKQLETAVSTLQAELANQPAALPHPPGWLPAYPPGNPPDTHHD</sequence>
<feature type="chain" id="PRO_5002308043" description="Tricorn protease homolog" evidence="11">
    <location>
        <begin position="17"/>
        <end position="1107"/>
    </location>
</feature>
<dbReference type="Gene3D" id="2.120.10.60">
    <property type="entry name" value="Tricorn protease N-terminal domain"/>
    <property type="match status" value="1"/>
</dbReference>
<comment type="function">
    <text evidence="7">Degrades oligopeptides.</text>
</comment>
<dbReference type="SMART" id="SM00245">
    <property type="entry name" value="TSPc"/>
    <property type="match status" value="1"/>
</dbReference>
<dbReference type="Pfam" id="PF26549">
    <property type="entry name" value="Tricorn_N"/>
    <property type="match status" value="1"/>
</dbReference>
<dbReference type="CDD" id="cd07562">
    <property type="entry name" value="Peptidase_S41_TRI"/>
    <property type="match status" value="1"/>
</dbReference>
<evidence type="ECO:0000259" key="12">
    <source>
        <dbReference type="SMART" id="SM00245"/>
    </source>
</evidence>
<protein>
    <recommendedName>
        <fullName evidence="7">Tricorn protease homolog</fullName>
        <ecNumber evidence="7">3.4.21.-</ecNumber>
    </recommendedName>
</protein>
<evidence type="ECO:0000256" key="1">
    <source>
        <dbReference type="ARBA" id="ARBA00004496"/>
    </source>
</evidence>
<dbReference type="Proteomes" id="UP000032679">
    <property type="component" value="Unassembled WGS sequence"/>
</dbReference>
<evidence type="ECO:0000256" key="5">
    <source>
        <dbReference type="ARBA" id="ARBA00022801"/>
    </source>
</evidence>
<dbReference type="Gene3D" id="3.30.750.44">
    <property type="match status" value="1"/>
</dbReference>
<dbReference type="EC" id="3.4.21.-" evidence="7"/>
<accession>A0A0D6MMN3</accession>
<dbReference type="Pfam" id="PF03572">
    <property type="entry name" value="Peptidase_S41"/>
    <property type="match status" value="1"/>
</dbReference>
<dbReference type="SUPFAM" id="SSF52096">
    <property type="entry name" value="ClpP/crotonase"/>
    <property type="match status" value="1"/>
</dbReference>
<evidence type="ECO:0000313" key="14">
    <source>
        <dbReference type="Proteomes" id="UP000032679"/>
    </source>
</evidence>
<dbReference type="InterPro" id="IPR029414">
    <property type="entry name" value="Tricorn_PDZ"/>
</dbReference>
<dbReference type="GO" id="GO:0008236">
    <property type="term" value="F:serine-type peptidase activity"/>
    <property type="evidence" value="ECO:0007669"/>
    <property type="project" value="UniProtKB-UniRule"/>
</dbReference>
<dbReference type="PIRSF" id="PIRSF036421">
    <property type="entry name" value="Tricorn_protease"/>
    <property type="match status" value="1"/>
</dbReference>
<keyword evidence="11" id="KW-0732">Signal</keyword>
<dbReference type="PANTHER" id="PTHR43253:SF1">
    <property type="entry name" value="TRICORN PROTEASE HOMOLOG 2-RELATED"/>
    <property type="match status" value="1"/>
</dbReference>
<evidence type="ECO:0000256" key="11">
    <source>
        <dbReference type="SAM" id="SignalP"/>
    </source>
</evidence>
<gene>
    <name evidence="13" type="ORF">Tasa_024_009</name>
</gene>
<dbReference type="Pfam" id="PF26550">
    <property type="entry name" value="Tricorn_2nd"/>
    <property type="match status" value="1"/>
</dbReference>
<feature type="active site" description="Nucleophile" evidence="8">
    <location>
        <position position="985"/>
    </location>
</feature>
<dbReference type="EMBL" id="BALE01000024">
    <property type="protein sequence ID" value="GAN54543.1"/>
    <property type="molecule type" value="Genomic_DNA"/>
</dbReference>
<dbReference type="InterPro" id="IPR005151">
    <property type="entry name" value="Tail-specific_protease"/>
</dbReference>
<evidence type="ECO:0000256" key="2">
    <source>
        <dbReference type="ARBA" id="ARBA00008524"/>
    </source>
</evidence>
<feature type="signal peptide" evidence="11">
    <location>
        <begin position="1"/>
        <end position="16"/>
    </location>
</feature>
<feature type="compositionally biased region" description="Pro residues" evidence="10">
    <location>
        <begin position="1086"/>
        <end position="1101"/>
    </location>
</feature>
<dbReference type="AlphaFoldDB" id="A0A0D6MMN3"/>
<evidence type="ECO:0000256" key="7">
    <source>
        <dbReference type="PIRNR" id="PIRNR036421"/>
    </source>
</evidence>
<feature type="site" description="Transition state stabilizer; via amide nitrogen" evidence="9">
    <location>
        <position position="986"/>
    </location>
</feature>
<name>A0A0D6MMN3_9PROT</name>
<feature type="region of interest" description="Disordered" evidence="10">
    <location>
        <begin position="1086"/>
        <end position="1107"/>
    </location>
</feature>
<comment type="subcellular location">
    <subcellularLocation>
        <location evidence="1 7">Cytoplasm</location>
    </subcellularLocation>
</comment>
<keyword evidence="6 7" id="KW-0720">Serine protease</keyword>
<proteinExistence type="inferred from homology"/>
<keyword evidence="3 7" id="KW-0963">Cytoplasm</keyword>
<evidence type="ECO:0000256" key="3">
    <source>
        <dbReference type="ARBA" id="ARBA00022490"/>
    </source>
</evidence>
<evidence type="ECO:0000313" key="13">
    <source>
        <dbReference type="EMBL" id="GAN54543.1"/>
    </source>
</evidence>
<evidence type="ECO:0000256" key="10">
    <source>
        <dbReference type="SAM" id="MobiDB-lite"/>
    </source>
</evidence>
<dbReference type="SUPFAM" id="SSF50156">
    <property type="entry name" value="PDZ domain-like"/>
    <property type="match status" value="1"/>
</dbReference>
<organism evidence="13 14">
    <name type="scientific">Tanticharoenia sakaeratensis NBRC 103193</name>
    <dbReference type="NCBI Taxonomy" id="1231623"/>
    <lineage>
        <taxon>Bacteria</taxon>
        <taxon>Pseudomonadati</taxon>
        <taxon>Pseudomonadota</taxon>
        <taxon>Alphaproteobacteria</taxon>
        <taxon>Acetobacterales</taxon>
        <taxon>Acetobacteraceae</taxon>
        <taxon>Tanticharoenia</taxon>
    </lineage>
</organism>
<evidence type="ECO:0000256" key="8">
    <source>
        <dbReference type="PIRSR" id="PIRSR036421-1"/>
    </source>
</evidence>
<keyword evidence="4 7" id="KW-0645">Protease</keyword>
<dbReference type="GO" id="GO:0005737">
    <property type="term" value="C:cytoplasm"/>
    <property type="evidence" value="ECO:0007669"/>
    <property type="project" value="UniProtKB-SubCell"/>
</dbReference>
<feature type="domain" description="Tail specific protease" evidence="12">
    <location>
        <begin position="849"/>
        <end position="1054"/>
    </location>
</feature>
<dbReference type="SUPFAM" id="SSF82171">
    <property type="entry name" value="DPP6 N-terminal domain-like"/>
    <property type="match status" value="2"/>
</dbReference>
<dbReference type="Pfam" id="PF14684">
    <property type="entry name" value="Tricorn_C1"/>
    <property type="match status" value="1"/>
</dbReference>
<evidence type="ECO:0000256" key="4">
    <source>
        <dbReference type="ARBA" id="ARBA00022670"/>
    </source>
</evidence>
<comment type="similarity">
    <text evidence="2 7">Belongs to the peptidase S41B family.</text>
</comment>
<dbReference type="InterPro" id="IPR029045">
    <property type="entry name" value="ClpP/crotonase-like_dom_sf"/>
</dbReference>
<dbReference type="GO" id="GO:0006508">
    <property type="term" value="P:proteolysis"/>
    <property type="evidence" value="ECO:0007669"/>
    <property type="project" value="UniProtKB-UniRule"/>
</dbReference>
<dbReference type="Gene3D" id="2.30.42.10">
    <property type="match status" value="1"/>
</dbReference>
<dbReference type="PANTHER" id="PTHR43253">
    <property type="entry name" value="TRICORN PROTEASE HOMOLOG 2-RELATED"/>
    <property type="match status" value="1"/>
</dbReference>
<keyword evidence="14" id="KW-1185">Reference proteome</keyword>
<evidence type="ECO:0000256" key="6">
    <source>
        <dbReference type="ARBA" id="ARBA00022825"/>
    </source>
</evidence>
<feature type="active site" description="Charge relay system" evidence="8">
    <location>
        <position position="762"/>
    </location>
</feature>
<dbReference type="Gene3D" id="3.90.226.10">
    <property type="entry name" value="2-enoyl-CoA Hydratase, Chain A, domain 1"/>
    <property type="match status" value="1"/>
</dbReference>
<comment type="caution">
    <text evidence="13">The sequence shown here is derived from an EMBL/GenBank/DDBJ whole genome shotgun (WGS) entry which is preliminary data.</text>
</comment>
<feature type="active site" description="Charge relay system" evidence="8">
    <location>
        <position position="1043"/>
    </location>
</feature>
<dbReference type="InterPro" id="IPR012393">
    <property type="entry name" value="Tricorn_protease"/>
</dbReference>
<dbReference type="InterPro" id="IPR028204">
    <property type="entry name" value="Tricorn_C1"/>
</dbReference>
<dbReference type="InterPro" id="IPR015943">
    <property type="entry name" value="WD40/YVTN_repeat-like_dom_sf"/>
</dbReference>
<reference evidence="13 14" key="1">
    <citation type="submission" date="2012-10" db="EMBL/GenBank/DDBJ databases">
        <title>Genome sequencing of Tanticharoenia sakaeratensis NBRC 103193.</title>
        <authorList>
            <person name="Azuma Y."/>
            <person name="Hadano H."/>
            <person name="Hirakawa H."/>
            <person name="Matsushita K."/>
        </authorList>
    </citation>
    <scope>NUCLEOTIDE SEQUENCE [LARGE SCALE GENOMIC DNA]</scope>
    <source>
        <strain evidence="13 14">NBRC 103193</strain>
    </source>
</reference>
<dbReference type="Gene3D" id="2.130.10.10">
    <property type="entry name" value="YVTN repeat-like/Quinoprotein amine dehydrogenase"/>
    <property type="match status" value="1"/>
</dbReference>
<dbReference type="Pfam" id="PF14685">
    <property type="entry name" value="PDZ_Tricorn"/>
    <property type="match status" value="1"/>
</dbReference>
<dbReference type="InterPro" id="IPR036034">
    <property type="entry name" value="PDZ_sf"/>
</dbReference>
<evidence type="ECO:0000256" key="9">
    <source>
        <dbReference type="PIRSR" id="PIRSR036421-3"/>
    </source>
</evidence>
<dbReference type="STRING" id="1231623.Tasa_024_009"/>